<dbReference type="PANTHER" id="PTHR37422">
    <property type="entry name" value="TEICHURONIC ACID BIOSYNTHESIS PROTEIN TUAE"/>
    <property type="match status" value="1"/>
</dbReference>
<feature type="transmembrane region" description="Helical" evidence="5">
    <location>
        <begin position="73"/>
        <end position="91"/>
    </location>
</feature>
<dbReference type="PANTHER" id="PTHR37422:SF13">
    <property type="entry name" value="LIPOPOLYSACCHARIDE BIOSYNTHESIS PROTEIN PA4999-RELATED"/>
    <property type="match status" value="1"/>
</dbReference>
<gene>
    <name evidence="7" type="ORF">GA0061098_100977</name>
</gene>
<dbReference type="Pfam" id="PF04932">
    <property type="entry name" value="Wzy_C"/>
    <property type="match status" value="1"/>
</dbReference>
<reference evidence="8" key="1">
    <citation type="submission" date="2016-08" db="EMBL/GenBank/DDBJ databases">
        <authorList>
            <person name="Varghese N."/>
            <person name="Submissions Spin"/>
        </authorList>
    </citation>
    <scope>NUCLEOTIDE SEQUENCE [LARGE SCALE GENOMIC DNA]</scope>
    <source>
        <strain evidence="8">ERR11</strain>
    </source>
</reference>
<keyword evidence="8" id="KW-1185">Reference proteome</keyword>
<accession>A0A1C3WQN3</accession>
<keyword evidence="2 5" id="KW-0812">Transmembrane</keyword>
<evidence type="ECO:0000256" key="2">
    <source>
        <dbReference type="ARBA" id="ARBA00022692"/>
    </source>
</evidence>
<feature type="transmembrane region" description="Helical" evidence="5">
    <location>
        <begin position="128"/>
        <end position="151"/>
    </location>
</feature>
<evidence type="ECO:0000313" key="7">
    <source>
        <dbReference type="EMBL" id="SCB42268.1"/>
    </source>
</evidence>
<name>A0A1C3WQN3_9BRAD</name>
<feature type="transmembrane region" description="Helical" evidence="5">
    <location>
        <begin position="46"/>
        <end position="66"/>
    </location>
</feature>
<evidence type="ECO:0000259" key="6">
    <source>
        <dbReference type="Pfam" id="PF04932"/>
    </source>
</evidence>
<organism evidence="7 8">
    <name type="scientific">Bradyrhizobium shewense</name>
    <dbReference type="NCBI Taxonomy" id="1761772"/>
    <lineage>
        <taxon>Bacteria</taxon>
        <taxon>Pseudomonadati</taxon>
        <taxon>Pseudomonadota</taxon>
        <taxon>Alphaproteobacteria</taxon>
        <taxon>Hyphomicrobiales</taxon>
        <taxon>Nitrobacteraceae</taxon>
        <taxon>Bradyrhizobium</taxon>
    </lineage>
</organism>
<dbReference type="EMBL" id="FMAI01000009">
    <property type="protein sequence ID" value="SCB42268.1"/>
    <property type="molecule type" value="Genomic_DNA"/>
</dbReference>
<feature type="transmembrane region" description="Helical" evidence="5">
    <location>
        <begin position="171"/>
        <end position="189"/>
    </location>
</feature>
<evidence type="ECO:0000256" key="3">
    <source>
        <dbReference type="ARBA" id="ARBA00022989"/>
    </source>
</evidence>
<keyword evidence="7" id="KW-0436">Ligase</keyword>
<dbReference type="GO" id="GO:0016874">
    <property type="term" value="F:ligase activity"/>
    <property type="evidence" value="ECO:0007669"/>
    <property type="project" value="UniProtKB-KW"/>
</dbReference>
<dbReference type="InterPro" id="IPR051533">
    <property type="entry name" value="WaaL-like"/>
</dbReference>
<keyword evidence="4 5" id="KW-0472">Membrane</keyword>
<dbReference type="Proteomes" id="UP000199184">
    <property type="component" value="Unassembled WGS sequence"/>
</dbReference>
<feature type="transmembrane region" description="Helical" evidence="5">
    <location>
        <begin position="97"/>
        <end position="116"/>
    </location>
</feature>
<feature type="transmembrane region" description="Helical" evidence="5">
    <location>
        <begin position="344"/>
        <end position="362"/>
    </location>
</feature>
<feature type="transmembrane region" description="Helical" evidence="5">
    <location>
        <begin position="194"/>
        <end position="213"/>
    </location>
</feature>
<sequence length="428" mass="47355">MTALARETTGGMLLRRLRSPAAWRETVDIFAVLTAASLPWSTSLAGIFNALMLICMVPFLDVRAFLQSLTRPICAAPIALVLLALVGTLWSDASWGARFYAVNPTIKLLVLPVLLYHFERSPRGRWIFIAFLVSCALLSVMSWLVAFYPNLALKTDSAERGIFVKNYIDQSQEFALCAVALAYPIVMLLREKRYWLAGLLTALALSFFVNMTFVVVSRTALVTVPIMFGVFALLHLKWRSIVLISATLLVAAILAWQASPYLRHTAERFSDDYTRYMEKGEPTSLGLRLEFWRKSLGFFAEAPIMGHGTGSTRGLFERVATPGGLYQASAEVIGNPHNQTLNVAVQWGVIGIAVLYAIWILHLRLFRGDGLANWIGLLVVVQNVFTSLFNSHLFDFHEGWMYVIGVGVAGGMVIRAQQAEAKTGEAGS</sequence>
<feature type="transmembrane region" description="Helical" evidence="5">
    <location>
        <begin position="399"/>
        <end position="416"/>
    </location>
</feature>
<dbReference type="GO" id="GO:0016020">
    <property type="term" value="C:membrane"/>
    <property type="evidence" value="ECO:0007669"/>
    <property type="project" value="UniProtKB-SubCell"/>
</dbReference>
<evidence type="ECO:0000256" key="5">
    <source>
        <dbReference type="SAM" id="Phobius"/>
    </source>
</evidence>
<feature type="transmembrane region" description="Helical" evidence="5">
    <location>
        <begin position="219"/>
        <end position="236"/>
    </location>
</feature>
<keyword evidence="3 5" id="KW-1133">Transmembrane helix</keyword>
<evidence type="ECO:0000256" key="1">
    <source>
        <dbReference type="ARBA" id="ARBA00004141"/>
    </source>
</evidence>
<dbReference type="RefSeq" id="WP_091959044.1">
    <property type="nucleotide sequence ID" value="NZ_FMAI01000009.1"/>
</dbReference>
<feature type="domain" description="O-antigen ligase-related" evidence="6">
    <location>
        <begin position="205"/>
        <end position="355"/>
    </location>
</feature>
<feature type="transmembrane region" description="Helical" evidence="5">
    <location>
        <begin position="374"/>
        <end position="393"/>
    </location>
</feature>
<dbReference type="InterPro" id="IPR007016">
    <property type="entry name" value="O-antigen_ligase-rel_domated"/>
</dbReference>
<dbReference type="AlphaFoldDB" id="A0A1C3WQN3"/>
<proteinExistence type="predicted"/>
<comment type="subcellular location">
    <subcellularLocation>
        <location evidence="1">Membrane</location>
        <topology evidence="1">Multi-pass membrane protein</topology>
    </subcellularLocation>
</comment>
<evidence type="ECO:0000256" key="4">
    <source>
        <dbReference type="ARBA" id="ARBA00023136"/>
    </source>
</evidence>
<feature type="transmembrane region" description="Helical" evidence="5">
    <location>
        <begin position="241"/>
        <end position="259"/>
    </location>
</feature>
<evidence type="ECO:0000313" key="8">
    <source>
        <dbReference type="Proteomes" id="UP000199184"/>
    </source>
</evidence>
<protein>
    <submittedName>
        <fullName evidence="7">O-antigen ligase</fullName>
    </submittedName>
</protein>